<comment type="function">
    <text evidence="5">Catalyzes the phosphorylation of the 3'-hydroxyl group of dephosphocoenzyme A to form coenzyme A.</text>
</comment>
<gene>
    <name evidence="5" type="primary">coaE</name>
    <name evidence="7" type="ORF">SAMN04490243_1668</name>
</gene>
<evidence type="ECO:0000313" key="7">
    <source>
        <dbReference type="EMBL" id="SFR45111.1"/>
    </source>
</evidence>
<feature type="binding site" evidence="5">
    <location>
        <begin position="11"/>
        <end position="16"/>
    </location>
    <ligand>
        <name>ATP</name>
        <dbReference type="ChEBI" id="CHEBI:30616"/>
    </ligand>
</feature>
<evidence type="ECO:0000256" key="4">
    <source>
        <dbReference type="ARBA" id="ARBA00022993"/>
    </source>
</evidence>
<keyword evidence="2 5" id="KW-0547">Nucleotide-binding</keyword>
<keyword evidence="5 7" id="KW-0418">Kinase</keyword>
<dbReference type="HAMAP" id="MF_00376">
    <property type="entry name" value="Dephospho_CoA_kinase"/>
    <property type="match status" value="1"/>
</dbReference>
<accession>A0A1I6GSP9</accession>
<dbReference type="STRING" id="400055.SAMN04490243_1668"/>
<evidence type="ECO:0000256" key="2">
    <source>
        <dbReference type="ARBA" id="ARBA00022741"/>
    </source>
</evidence>
<sequence length="202" mass="22613">MIRVGLTGGIGSGKSTVAQHFRELGIPVYEADTAAKNLMNTDTTLVEQIKVLLGGDAYGAEGLNRAYVAEKVFGNPDLLAQLNALVHPVVRQDFNAWAASQRAPYVLQEAAILFETGGHDHFDYNILVTAPEETRIRRVMKRDGTSRKQVQARLSNQWKDDRKIPLADFVLDNRDRRKTRTNVRRIHRKLLELSGPPGRPLC</sequence>
<evidence type="ECO:0000256" key="3">
    <source>
        <dbReference type="ARBA" id="ARBA00022840"/>
    </source>
</evidence>
<keyword evidence="4 5" id="KW-0173">Coenzyme A biosynthesis</keyword>
<dbReference type="AlphaFoldDB" id="A0A1I6GSP9"/>
<dbReference type="EMBL" id="FOYQ01000002">
    <property type="protein sequence ID" value="SFR45111.1"/>
    <property type="molecule type" value="Genomic_DNA"/>
</dbReference>
<evidence type="ECO:0000256" key="5">
    <source>
        <dbReference type="HAMAP-Rule" id="MF_00376"/>
    </source>
</evidence>
<comment type="pathway">
    <text evidence="5">Cofactor biosynthesis; coenzyme A biosynthesis; CoA from (R)-pantothenate: step 5/5.</text>
</comment>
<dbReference type="Gene3D" id="3.40.50.300">
    <property type="entry name" value="P-loop containing nucleotide triphosphate hydrolases"/>
    <property type="match status" value="1"/>
</dbReference>
<reference evidence="7 8" key="1">
    <citation type="submission" date="2016-10" db="EMBL/GenBank/DDBJ databases">
        <authorList>
            <person name="de Groot N.N."/>
        </authorList>
    </citation>
    <scope>NUCLEOTIDE SEQUENCE [LARGE SCALE GENOMIC DNA]</scope>
    <source>
        <strain evidence="7 8">DSM 21019</strain>
    </source>
</reference>
<dbReference type="Pfam" id="PF01121">
    <property type="entry name" value="CoaE"/>
    <property type="match status" value="1"/>
</dbReference>
<keyword evidence="8" id="KW-1185">Reference proteome</keyword>
<dbReference type="CDD" id="cd02022">
    <property type="entry name" value="DPCK"/>
    <property type="match status" value="1"/>
</dbReference>
<comment type="similarity">
    <text evidence="1 5">Belongs to the CoaE family.</text>
</comment>
<organism evidence="7 8">
    <name type="scientific">Robiginitalea myxolifaciens</name>
    <dbReference type="NCBI Taxonomy" id="400055"/>
    <lineage>
        <taxon>Bacteria</taxon>
        <taxon>Pseudomonadati</taxon>
        <taxon>Bacteroidota</taxon>
        <taxon>Flavobacteriia</taxon>
        <taxon>Flavobacteriales</taxon>
        <taxon>Flavobacteriaceae</taxon>
        <taxon>Robiginitalea</taxon>
    </lineage>
</organism>
<dbReference type="PANTHER" id="PTHR10695">
    <property type="entry name" value="DEPHOSPHO-COA KINASE-RELATED"/>
    <property type="match status" value="1"/>
</dbReference>
<dbReference type="PROSITE" id="PS51219">
    <property type="entry name" value="DPCK"/>
    <property type="match status" value="1"/>
</dbReference>
<dbReference type="InterPro" id="IPR001977">
    <property type="entry name" value="Depp_CoAkinase"/>
</dbReference>
<comment type="catalytic activity">
    <reaction evidence="5">
        <text>3'-dephospho-CoA + ATP = ADP + CoA + H(+)</text>
        <dbReference type="Rhea" id="RHEA:18245"/>
        <dbReference type="ChEBI" id="CHEBI:15378"/>
        <dbReference type="ChEBI" id="CHEBI:30616"/>
        <dbReference type="ChEBI" id="CHEBI:57287"/>
        <dbReference type="ChEBI" id="CHEBI:57328"/>
        <dbReference type="ChEBI" id="CHEBI:456216"/>
        <dbReference type="EC" id="2.7.1.24"/>
    </reaction>
</comment>
<name>A0A1I6GSP9_9FLAO</name>
<dbReference type="EC" id="2.7.1.24" evidence="5 6"/>
<dbReference type="InterPro" id="IPR027417">
    <property type="entry name" value="P-loop_NTPase"/>
</dbReference>
<comment type="subcellular location">
    <subcellularLocation>
        <location evidence="5">Cytoplasm</location>
    </subcellularLocation>
</comment>
<keyword evidence="3 5" id="KW-0067">ATP-binding</keyword>
<dbReference type="GO" id="GO:0004140">
    <property type="term" value="F:dephospho-CoA kinase activity"/>
    <property type="evidence" value="ECO:0007669"/>
    <property type="project" value="UniProtKB-UniRule"/>
</dbReference>
<keyword evidence="5" id="KW-0808">Transferase</keyword>
<dbReference type="GO" id="GO:0015937">
    <property type="term" value="P:coenzyme A biosynthetic process"/>
    <property type="evidence" value="ECO:0007669"/>
    <property type="project" value="UniProtKB-UniRule"/>
</dbReference>
<evidence type="ECO:0000256" key="1">
    <source>
        <dbReference type="ARBA" id="ARBA00009018"/>
    </source>
</evidence>
<dbReference type="PANTHER" id="PTHR10695:SF46">
    <property type="entry name" value="BIFUNCTIONAL COENZYME A SYNTHASE-RELATED"/>
    <property type="match status" value="1"/>
</dbReference>
<dbReference type="RefSeq" id="WP_092982163.1">
    <property type="nucleotide sequence ID" value="NZ_FOYQ01000002.1"/>
</dbReference>
<evidence type="ECO:0000313" key="8">
    <source>
        <dbReference type="Proteomes" id="UP000199534"/>
    </source>
</evidence>
<proteinExistence type="inferred from homology"/>
<dbReference type="GO" id="GO:0005737">
    <property type="term" value="C:cytoplasm"/>
    <property type="evidence" value="ECO:0007669"/>
    <property type="project" value="UniProtKB-SubCell"/>
</dbReference>
<dbReference type="SUPFAM" id="SSF52540">
    <property type="entry name" value="P-loop containing nucleoside triphosphate hydrolases"/>
    <property type="match status" value="1"/>
</dbReference>
<dbReference type="UniPathway" id="UPA00241">
    <property type="reaction ID" value="UER00356"/>
</dbReference>
<dbReference type="NCBIfam" id="TIGR00152">
    <property type="entry name" value="dephospho-CoA kinase"/>
    <property type="match status" value="1"/>
</dbReference>
<dbReference type="Proteomes" id="UP000199534">
    <property type="component" value="Unassembled WGS sequence"/>
</dbReference>
<evidence type="ECO:0000256" key="6">
    <source>
        <dbReference type="NCBIfam" id="TIGR00152"/>
    </source>
</evidence>
<protein>
    <recommendedName>
        <fullName evidence="5 6">Dephospho-CoA kinase</fullName>
        <ecNumber evidence="5 6">2.7.1.24</ecNumber>
    </recommendedName>
    <alternativeName>
        <fullName evidence="5">Dephosphocoenzyme A kinase</fullName>
    </alternativeName>
</protein>
<dbReference type="OrthoDB" id="9812943at2"/>
<dbReference type="GO" id="GO:0005524">
    <property type="term" value="F:ATP binding"/>
    <property type="evidence" value="ECO:0007669"/>
    <property type="project" value="UniProtKB-UniRule"/>
</dbReference>
<keyword evidence="5" id="KW-0963">Cytoplasm</keyword>